<dbReference type="InterPro" id="IPR022826">
    <property type="entry name" value="KDO_kinase"/>
</dbReference>
<evidence type="ECO:0000256" key="10">
    <source>
        <dbReference type="ARBA" id="ARBA00022840"/>
    </source>
</evidence>
<dbReference type="EMBL" id="SWCO01000009">
    <property type="protein sequence ID" value="TKB02124.1"/>
    <property type="molecule type" value="Genomic_DNA"/>
</dbReference>
<dbReference type="RefSeq" id="WP_136783235.1">
    <property type="nucleotide sequence ID" value="NZ_SWCO01000009.1"/>
</dbReference>
<dbReference type="GO" id="GO:0016773">
    <property type="term" value="F:phosphotransferase activity, alcohol group as acceptor"/>
    <property type="evidence" value="ECO:0007669"/>
    <property type="project" value="UniProtKB-UniRule"/>
</dbReference>
<dbReference type="GO" id="GO:0016301">
    <property type="term" value="F:kinase activity"/>
    <property type="evidence" value="ECO:0007669"/>
    <property type="project" value="UniProtKB-KW"/>
</dbReference>
<evidence type="ECO:0000256" key="5">
    <source>
        <dbReference type="ARBA" id="ARBA00022475"/>
    </source>
</evidence>
<evidence type="ECO:0000256" key="6">
    <source>
        <dbReference type="ARBA" id="ARBA00022519"/>
    </source>
</evidence>
<dbReference type="HAMAP" id="MF_00521">
    <property type="entry name" value="KDO_kinase"/>
    <property type="match status" value="1"/>
</dbReference>
<evidence type="ECO:0000313" key="16">
    <source>
        <dbReference type="EMBL" id="TKB02124.1"/>
    </source>
</evidence>
<dbReference type="Pfam" id="PF06293">
    <property type="entry name" value="Kdo"/>
    <property type="match status" value="1"/>
</dbReference>
<comment type="similarity">
    <text evidence="3 15">Belongs to the protein kinase superfamily. KdkA/RfaP family.</text>
</comment>
<evidence type="ECO:0000256" key="13">
    <source>
        <dbReference type="ARBA" id="ARBA00029511"/>
    </source>
</evidence>
<dbReference type="GO" id="GO:0005524">
    <property type="term" value="F:ATP binding"/>
    <property type="evidence" value="ECO:0007669"/>
    <property type="project" value="UniProtKB-UniRule"/>
</dbReference>
<keyword evidence="7 15" id="KW-0808">Transferase</keyword>
<dbReference type="InterPro" id="IPR011009">
    <property type="entry name" value="Kinase-like_dom_sf"/>
</dbReference>
<dbReference type="OrthoDB" id="6854449at2"/>
<comment type="subcellular location">
    <subcellularLocation>
        <location evidence="1 15">Cell inner membrane</location>
        <topology evidence="1 15">Peripheral membrane protein</topology>
        <orientation evidence="1 15">Cytoplasmic side</orientation>
    </subcellularLocation>
</comment>
<dbReference type="GO" id="GO:0005886">
    <property type="term" value="C:plasma membrane"/>
    <property type="evidence" value="ECO:0007669"/>
    <property type="project" value="UniProtKB-SubCell"/>
</dbReference>
<evidence type="ECO:0000256" key="12">
    <source>
        <dbReference type="ARBA" id="ARBA00023136"/>
    </source>
</evidence>
<evidence type="ECO:0000256" key="8">
    <source>
        <dbReference type="ARBA" id="ARBA00022741"/>
    </source>
</evidence>
<evidence type="ECO:0000256" key="7">
    <source>
        <dbReference type="ARBA" id="ARBA00022679"/>
    </source>
</evidence>
<evidence type="ECO:0000256" key="11">
    <source>
        <dbReference type="ARBA" id="ARBA00022985"/>
    </source>
</evidence>
<comment type="caution">
    <text evidence="16">The sequence shown here is derived from an EMBL/GenBank/DDBJ whole genome shotgun (WGS) entry which is preliminary data.</text>
</comment>
<name>A0A4U0ZBW2_9ALTE</name>
<comment type="pathway">
    <text evidence="2 15">Bacterial outer membrane biogenesis; LPS core biosynthesis.</text>
</comment>
<dbReference type="NCBIfam" id="NF002475">
    <property type="entry name" value="PRK01723.1"/>
    <property type="match status" value="1"/>
</dbReference>
<keyword evidence="11 15" id="KW-0448">Lipopolysaccharide biosynthesis</keyword>
<dbReference type="Proteomes" id="UP000305471">
    <property type="component" value="Unassembled WGS sequence"/>
</dbReference>
<dbReference type="Gene3D" id="1.10.510.10">
    <property type="entry name" value="Transferase(Phosphotransferase) domain 1"/>
    <property type="match status" value="1"/>
</dbReference>
<dbReference type="EC" id="2.7.1.166" evidence="4 15"/>
<comment type="function">
    <text evidence="15">Catalyzes the ATP-dependent phosphorylation of the 3-deoxy-D-manno-octulosonic acid (Kdo) residue in Kdo-lipid IV(A) at the 4-OH position.</text>
</comment>
<evidence type="ECO:0000256" key="2">
    <source>
        <dbReference type="ARBA" id="ARBA00004713"/>
    </source>
</evidence>
<dbReference type="GO" id="GO:0009244">
    <property type="term" value="P:lipopolysaccharide core region biosynthetic process"/>
    <property type="evidence" value="ECO:0007669"/>
    <property type="project" value="UniProtKB-UniRule"/>
</dbReference>
<proteinExistence type="inferred from homology"/>
<protein>
    <recommendedName>
        <fullName evidence="13 15">3-deoxy-D-manno-octulosonic acid kinase</fullName>
        <shortName evidence="15">Kdo kinase</shortName>
        <ecNumber evidence="4 15">2.7.1.166</ecNumber>
    </recommendedName>
</protein>
<reference evidence="16 17" key="1">
    <citation type="submission" date="2019-04" db="EMBL/GenBank/DDBJ databases">
        <title>Alteromonas portus sp. nov., an alginate lyase-excreting marine bacterium.</title>
        <authorList>
            <person name="Huang H."/>
            <person name="Mo K."/>
            <person name="Bao S."/>
        </authorList>
    </citation>
    <scope>NUCLEOTIDE SEQUENCE [LARGE SCALE GENOMIC DNA]</scope>
    <source>
        <strain evidence="16 17">HB161718</strain>
    </source>
</reference>
<evidence type="ECO:0000256" key="14">
    <source>
        <dbReference type="ARBA" id="ARBA00034417"/>
    </source>
</evidence>
<keyword evidence="10 15" id="KW-0067">ATP-binding</keyword>
<keyword evidence="6 15" id="KW-0997">Cell inner membrane</keyword>
<dbReference type="UniPathway" id="UPA00958"/>
<evidence type="ECO:0000256" key="1">
    <source>
        <dbReference type="ARBA" id="ARBA00004515"/>
    </source>
</evidence>
<keyword evidence="12 15" id="KW-0472">Membrane</keyword>
<evidence type="ECO:0000256" key="4">
    <source>
        <dbReference type="ARBA" id="ARBA00011988"/>
    </source>
</evidence>
<keyword evidence="17" id="KW-1185">Reference proteome</keyword>
<feature type="active site" evidence="15">
    <location>
        <position position="172"/>
    </location>
</feature>
<keyword evidence="8 15" id="KW-0547">Nucleotide-binding</keyword>
<evidence type="ECO:0000313" key="17">
    <source>
        <dbReference type="Proteomes" id="UP000305471"/>
    </source>
</evidence>
<gene>
    <name evidence="15" type="primary">kdkA</name>
    <name evidence="16" type="ORF">E5672_16655</name>
</gene>
<organism evidence="16 17">
    <name type="scientific">Alteromonas portus</name>
    <dbReference type="NCBI Taxonomy" id="2565549"/>
    <lineage>
        <taxon>Bacteria</taxon>
        <taxon>Pseudomonadati</taxon>
        <taxon>Pseudomonadota</taxon>
        <taxon>Gammaproteobacteria</taxon>
        <taxon>Alteromonadales</taxon>
        <taxon>Alteromonadaceae</taxon>
        <taxon>Alteromonas/Salinimonas group</taxon>
        <taxon>Alteromonas</taxon>
    </lineage>
</organism>
<keyword evidence="9 15" id="KW-0418">Kinase</keyword>
<comment type="catalytic activity">
    <reaction evidence="14 15">
        <text>an alpha-Kdo-(2-&gt;6)-lipid IVA + ATP = a 4-O-phospho-alpha-Kdo-(2-&gt;6)-lipid IVA + ADP + H(+)</text>
        <dbReference type="Rhea" id="RHEA:74271"/>
        <dbReference type="ChEBI" id="CHEBI:15378"/>
        <dbReference type="ChEBI" id="CHEBI:30616"/>
        <dbReference type="ChEBI" id="CHEBI:176428"/>
        <dbReference type="ChEBI" id="CHEBI:193140"/>
        <dbReference type="ChEBI" id="CHEBI:456216"/>
        <dbReference type="EC" id="2.7.1.166"/>
    </reaction>
</comment>
<accession>A0A4U0ZBW2</accession>
<dbReference type="SUPFAM" id="SSF56112">
    <property type="entry name" value="Protein kinase-like (PK-like)"/>
    <property type="match status" value="1"/>
</dbReference>
<evidence type="ECO:0000256" key="9">
    <source>
        <dbReference type="ARBA" id="ARBA00022777"/>
    </source>
</evidence>
<evidence type="ECO:0000256" key="3">
    <source>
        <dbReference type="ARBA" id="ARBA00010327"/>
    </source>
</evidence>
<keyword evidence="5 15" id="KW-1003">Cell membrane</keyword>
<evidence type="ECO:0000256" key="15">
    <source>
        <dbReference type="HAMAP-Rule" id="MF_00521"/>
    </source>
</evidence>
<dbReference type="AlphaFoldDB" id="A0A4U0ZBW2"/>
<sequence length="244" mass="28541">MGNMATIRRDIGAGHHFIFDNTLVSQPNTEMFSPEFWQLQNKITGQAKGRGTTIFIEHENQHWVLRHFKRGGLVGKILSDQYFFNGVERSRPFEEFRLLEYMRGEGLLVPVPVAARIHRRGLIYRGDLITLSIPNSQDLHHVLCQQPLTKSEWRDVGRALARMHNCQVYHHDANIRNIMIDSNKQIWLIDFDRCSKRQGNSWKQSNLDRLLRSLHKEQAKNPVFHWAEGDWAACLDGYEELVKR</sequence>